<evidence type="ECO:0000256" key="1">
    <source>
        <dbReference type="ARBA" id="ARBA00004194"/>
    </source>
</evidence>
<keyword evidence="2 8" id="KW-0812">Transmembrane</keyword>
<evidence type="ECO:0000256" key="2">
    <source>
        <dbReference type="ARBA" id="ARBA00022692"/>
    </source>
</evidence>
<dbReference type="RefSeq" id="XP_002503233.1">
    <property type="nucleotide sequence ID" value="XM_002503187.1"/>
</dbReference>
<accession>C1E8C9</accession>
<dbReference type="PANTHER" id="PTHR13815">
    <property type="entry name" value="GOLGIN-84"/>
    <property type="match status" value="1"/>
</dbReference>
<feature type="compositionally biased region" description="Basic and acidic residues" evidence="7">
    <location>
        <begin position="206"/>
        <end position="220"/>
    </location>
</feature>
<dbReference type="Proteomes" id="UP000002009">
    <property type="component" value="Chromosome 6"/>
</dbReference>
<keyword evidence="10" id="KW-1185">Reference proteome</keyword>
<evidence type="ECO:0000256" key="8">
    <source>
        <dbReference type="SAM" id="Phobius"/>
    </source>
</evidence>
<evidence type="ECO:0000256" key="4">
    <source>
        <dbReference type="ARBA" id="ARBA00023034"/>
    </source>
</evidence>
<feature type="transmembrane region" description="Helical" evidence="8">
    <location>
        <begin position="605"/>
        <end position="624"/>
    </location>
</feature>
<feature type="compositionally biased region" description="Basic and acidic residues" evidence="7">
    <location>
        <begin position="134"/>
        <end position="151"/>
    </location>
</feature>
<proteinExistence type="predicted"/>
<feature type="region of interest" description="Disordered" evidence="7">
    <location>
        <begin position="40"/>
        <end position="252"/>
    </location>
</feature>
<evidence type="ECO:0000313" key="10">
    <source>
        <dbReference type="Proteomes" id="UP000002009"/>
    </source>
</evidence>
<keyword evidence="3 8" id="KW-1133">Transmembrane helix</keyword>
<keyword evidence="5" id="KW-0175">Coiled coil</keyword>
<evidence type="ECO:0000313" key="9">
    <source>
        <dbReference type="EMBL" id="ACO64491.1"/>
    </source>
</evidence>
<dbReference type="InterPro" id="IPR019177">
    <property type="entry name" value="Golgin_subfamily_A_member_5"/>
</dbReference>
<feature type="compositionally biased region" description="Basic and acidic residues" evidence="7">
    <location>
        <begin position="243"/>
        <end position="252"/>
    </location>
</feature>
<dbReference type="GeneID" id="8244160"/>
<evidence type="ECO:0000256" key="5">
    <source>
        <dbReference type="ARBA" id="ARBA00023054"/>
    </source>
</evidence>
<dbReference type="KEGG" id="mis:MICPUN_101009"/>
<protein>
    <submittedName>
        <fullName evidence="9">Uncharacterized protein</fullName>
    </submittedName>
</protein>
<dbReference type="EMBL" id="CP001327">
    <property type="protein sequence ID" value="ACO64491.1"/>
    <property type="molecule type" value="Genomic_DNA"/>
</dbReference>
<dbReference type="GO" id="GO:0000139">
    <property type="term" value="C:Golgi membrane"/>
    <property type="evidence" value="ECO:0007669"/>
    <property type="project" value="UniProtKB-SubCell"/>
</dbReference>
<evidence type="ECO:0000256" key="3">
    <source>
        <dbReference type="ARBA" id="ARBA00022989"/>
    </source>
</evidence>
<dbReference type="PANTHER" id="PTHR13815:SF7">
    <property type="entry name" value="GOLGIN SUBFAMILY A MEMBER 5"/>
    <property type="match status" value="1"/>
</dbReference>
<feature type="region of interest" description="Disordered" evidence="7">
    <location>
        <begin position="395"/>
        <end position="423"/>
    </location>
</feature>
<sequence>MSWLAQAAAKAEARLTEALNKVDSAAAPALEKAKDRLEETKAQIAEKASELGLGAGGDPQQPRRQVPRPRGEASGAGGANAIEVAPSVPAESKASSDAPTGTVGDDAGRVDADPEIVPQIVQPPTAPTPASAEPTKKKTQLELLRERRLAREAAAANAKGIVAGLVPEPPTEGTRTGPAERIPRAESDPSAPAPPPATHPPDPAEDTAKDTAGDSKRPEPEPPASRRTTNQRVNEGTPAFAAARERADADAELERRVKRVALLAHARALRTRRAEETRDAEDRADRAIAAREQRAASSARALEALAARAAKAAAALEDERVAHKLTREDAEERVAEVAQEGGTRARALATEQRRLAEVTARRDDAADEFERLDRNARELRRRIVAANRRRERAEGVLAERKKRSNVTGGAGTGTGASDAEAEAAALQESLRRLRDANDAAAGRIASSADVSSSGVPDVSAEDATDQLRLDVAFRTATEALIAEQTRAEALAASRSALVFRLETARRNADENNGRFADEEAGAVESAAAGYRYGSAGVDDDDDDDVLIAGLAETGRYAPKQLAYDIAAKALGGGDRARRVSNLAGAVDALALEGLRAVSRHGGARAAAVAYTCVLHLYMFALVFFGGSGPRATSTATMTAESLYPKP</sequence>
<dbReference type="GO" id="GO:0000301">
    <property type="term" value="P:retrograde transport, vesicle recycling within Golgi"/>
    <property type="evidence" value="ECO:0007669"/>
    <property type="project" value="TreeGrafter"/>
</dbReference>
<name>C1E8C9_MICCC</name>
<reference evidence="9 10" key="1">
    <citation type="journal article" date="2009" name="Science">
        <title>Green evolution and dynamic adaptations revealed by genomes of the marine picoeukaryotes Micromonas.</title>
        <authorList>
            <person name="Worden A.Z."/>
            <person name="Lee J.H."/>
            <person name="Mock T."/>
            <person name="Rouze P."/>
            <person name="Simmons M.P."/>
            <person name="Aerts A.L."/>
            <person name="Allen A.E."/>
            <person name="Cuvelier M.L."/>
            <person name="Derelle E."/>
            <person name="Everett M.V."/>
            <person name="Foulon E."/>
            <person name="Grimwood J."/>
            <person name="Gundlach H."/>
            <person name="Henrissat B."/>
            <person name="Napoli C."/>
            <person name="McDonald S.M."/>
            <person name="Parker M.S."/>
            <person name="Rombauts S."/>
            <person name="Salamov A."/>
            <person name="Von Dassow P."/>
            <person name="Badger J.H."/>
            <person name="Coutinho P.M."/>
            <person name="Demir E."/>
            <person name="Dubchak I."/>
            <person name="Gentemann C."/>
            <person name="Eikrem W."/>
            <person name="Gready J.E."/>
            <person name="John U."/>
            <person name="Lanier W."/>
            <person name="Lindquist E.A."/>
            <person name="Lucas S."/>
            <person name="Mayer K.F."/>
            <person name="Moreau H."/>
            <person name="Not F."/>
            <person name="Otillar R."/>
            <person name="Panaud O."/>
            <person name="Pangilinan J."/>
            <person name="Paulsen I."/>
            <person name="Piegu B."/>
            <person name="Poliakov A."/>
            <person name="Robbens S."/>
            <person name="Schmutz J."/>
            <person name="Toulza E."/>
            <person name="Wyss T."/>
            <person name="Zelensky A."/>
            <person name="Zhou K."/>
            <person name="Armbrust E.V."/>
            <person name="Bhattacharya D."/>
            <person name="Goodenough U.W."/>
            <person name="Van de Peer Y."/>
            <person name="Grigoriev I.V."/>
        </authorList>
    </citation>
    <scope>NUCLEOTIDE SEQUENCE [LARGE SCALE GENOMIC DNA]</scope>
    <source>
        <strain evidence="10">RCC299 / NOUM17</strain>
    </source>
</reference>
<dbReference type="AlphaFoldDB" id="C1E8C9"/>
<keyword evidence="4" id="KW-0333">Golgi apparatus</keyword>
<dbReference type="InParanoid" id="C1E8C9"/>
<comment type="subcellular location">
    <subcellularLocation>
        <location evidence="1">Golgi apparatus membrane</location>
        <topology evidence="1">Single-pass membrane protein</topology>
    </subcellularLocation>
</comment>
<organism evidence="9 10">
    <name type="scientific">Micromonas commoda (strain RCC299 / NOUM17 / CCMP2709)</name>
    <name type="common">Picoplanktonic green alga</name>
    <dbReference type="NCBI Taxonomy" id="296587"/>
    <lineage>
        <taxon>Eukaryota</taxon>
        <taxon>Viridiplantae</taxon>
        <taxon>Chlorophyta</taxon>
        <taxon>Mamiellophyceae</taxon>
        <taxon>Mamiellales</taxon>
        <taxon>Mamiellaceae</taxon>
        <taxon>Micromonas</taxon>
    </lineage>
</organism>
<keyword evidence="6 8" id="KW-0472">Membrane</keyword>
<gene>
    <name evidence="9" type="ORF">MICPUN_101009</name>
</gene>
<dbReference type="GO" id="GO:0007030">
    <property type="term" value="P:Golgi organization"/>
    <property type="evidence" value="ECO:0007669"/>
    <property type="project" value="InterPro"/>
</dbReference>
<feature type="compositionally biased region" description="Pro residues" evidence="7">
    <location>
        <begin position="191"/>
        <end position="201"/>
    </location>
</feature>
<dbReference type="GO" id="GO:0031985">
    <property type="term" value="C:Golgi cisterna"/>
    <property type="evidence" value="ECO:0007669"/>
    <property type="project" value="TreeGrafter"/>
</dbReference>
<evidence type="ECO:0000256" key="6">
    <source>
        <dbReference type="ARBA" id="ARBA00023136"/>
    </source>
</evidence>
<evidence type="ECO:0000256" key="7">
    <source>
        <dbReference type="SAM" id="MobiDB-lite"/>
    </source>
</evidence>